<sequence length="432" mass="49091">MSGFVERKYYLNLPMWPEFDIFDKTVDGLIPSARIESWEDYDRVVRFYCDNDHEGNYVFRGQKHYKWQLEPTLDRLVHGAVTEDIATKQLRNFKLSTRGRLQDKSVLNSDTELWALGQHHGLATPLLDWSLSPYVALFFAFEGADDPTWIDDDTGDINNYSRTVFILNKLFIQDLMDDQGIAQAGEQLQIVEPSIDDHGRLVNQAGLFSFAPYSEILESSLGRHLAESGVDIDDVAEVAKYICRIHIPNEPDTRQACLKKLRKMNIHHASLFPDLIGASGYCNDLIRDATLGLAKHTSRAKLATSVITTESEEQFVEKSESDNKHRLDKANVKDSLLDALIVDKSIGESTAPKDLMYVVDELLSFINEKAGVDWYKKESILARLRNVVRRALRKQQFPDDYINDSAENLIKTAADKSEEVDREASKKDGAIE</sequence>
<comment type="caution">
    <text evidence="3">The sequence shown here is derived from an EMBL/GenBank/DDBJ whole genome shotgun (WGS) entry which is preliminary data.</text>
</comment>
<dbReference type="Pfam" id="PF11867">
    <property type="entry name" value="T1RH-like_C"/>
    <property type="match status" value="1"/>
</dbReference>
<proteinExistence type="predicted"/>
<feature type="region of interest" description="Disordered" evidence="1">
    <location>
        <begin position="412"/>
        <end position="432"/>
    </location>
</feature>
<dbReference type="InterPro" id="IPR014966">
    <property type="entry name" value="FRG-dom"/>
</dbReference>
<feature type="compositionally biased region" description="Basic and acidic residues" evidence="1">
    <location>
        <begin position="413"/>
        <end position="432"/>
    </location>
</feature>
<accession>A0A2T5EFU3</accession>
<dbReference type="SMART" id="SM00901">
    <property type="entry name" value="FRG"/>
    <property type="match status" value="1"/>
</dbReference>
<evidence type="ECO:0000313" key="4">
    <source>
        <dbReference type="Proteomes" id="UP000244197"/>
    </source>
</evidence>
<dbReference type="Proteomes" id="UP000244197">
    <property type="component" value="Unassembled WGS sequence"/>
</dbReference>
<protein>
    <recommendedName>
        <fullName evidence="2">FRG domain-containing protein</fullName>
    </recommendedName>
</protein>
<evidence type="ECO:0000256" key="1">
    <source>
        <dbReference type="SAM" id="MobiDB-lite"/>
    </source>
</evidence>
<dbReference type="RefSeq" id="WP_017087954.1">
    <property type="nucleotide sequence ID" value="NZ_PIFK01000102.1"/>
</dbReference>
<evidence type="ECO:0000259" key="2">
    <source>
        <dbReference type="SMART" id="SM00901"/>
    </source>
</evidence>
<reference evidence="3 4" key="1">
    <citation type="submission" date="2017-11" db="EMBL/GenBank/DDBJ databases">
        <title>Population delineation of vibrios coincides with oyster pathogenicity.</title>
        <authorList>
            <person name="Bruto M."/>
            <person name="Labreuche Y."/>
            <person name="James A."/>
            <person name="Piel D."/>
            <person name="Chenivesse S."/>
            <person name="Petton B."/>
            <person name="Polz M.F."/>
            <person name="Le Roux F."/>
        </authorList>
    </citation>
    <scope>NUCLEOTIDE SEQUENCE [LARGE SCALE GENOMIC DNA]</scope>
    <source>
        <strain evidence="3 4">FF_144</strain>
    </source>
</reference>
<feature type="domain" description="FRG" evidence="2">
    <location>
        <begin position="53"/>
        <end position="149"/>
    </location>
</feature>
<organism evidence="3 4">
    <name type="scientific">Vibrio splendidus</name>
    <dbReference type="NCBI Taxonomy" id="29497"/>
    <lineage>
        <taxon>Bacteria</taxon>
        <taxon>Pseudomonadati</taxon>
        <taxon>Pseudomonadota</taxon>
        <taxon>Gammaproteobacteria</taxon>
        <taxon>Vibrionales</taxon>
        <taxon>Vibrionaceae</taxon>
        <taxon>Vibrio</taxon>
    </lineage>
</organism>
<dbReference type="EMBL" id="PIFK01000102">
    <property type="protein sequence ID" value="PTP18286.1"/>
    <property type="molecule type" value="Genomic_DNA"/>
</dbReference>
<gene>
    <name evidence="3" type="ORF">CWO07_25125</name>
</gene>
<dbReference type="AlphaFoldDB" id="A0A2T5EFU3"/>
<dbReference type="Pfam" id="PF08867">
    <property type="entry name" value="FRG"/>
    <property type="match status" value="1"/>
</dbReference>
<dbReference type="InterPro" id="IPR021810">
    <property type="entry name" value="T1RH-like_C"/>
</dbReference>
<evidence type="ECO:0000313" key="3">
    <source>
        <dbReference type="EMBL" id="PTP18286.1"/>
    </source>
</evidence>
<name>A0A2T5EFU3_VIBSP</name>